<gene>
    <name evidence="3" type="ORF">UFOVP1265_7</name>
    <name evidence="1" type="ORF">UFOVP290_3</name>
    <name evidence="2" type="ORF">UFOVP982_3</name>
</gene>
<accession>A0A6J5LNQ2</accession>
<dbReference type="EMBL" id="LR796940">
    <property type="protein sequence ID" value="CAB4176019.1"/>
    <property type="molecule type" value="Genomic_DNA"/>
</dbReference>
<proteinExistence type="predicted"/>
<sequence>MTNRPYEYYPAWDGKVASPGILKFVELCKARWATNCLGTYVHRNMNNNIKPPQLSVHATGAAADIQYKNEAQARLIWDFLLGKSTIAGKVVEHSAALGIQEIHWYAFGTYGAGYRCSRGEGKSGVKIFTASDNAGSYNGTPTWLHIEISQAMAKDPSKLAKAWALLPYP</sequence>
<reference evidence="1" key="1">
    <citation type="submission" date="2020-04" db="EMBL/GenBank/DDBJ databases">
        <authorList>
            <person name="Chiriac C."/>
            <person name="Salcher M."/>
            <person name="Ghai R."/>
            <person name="Kavagutti S V."/>
        </authorList>
    </citation>
    <scope>NUCLEOTIDE SEQUENCE</scope>
</reference>
<evidence type="ECO:0000313" key="3">
    <source>
        <dbReference type="EMBL" id="CAB4194745.1"/>
    </source>
</evidence>
<organism evidence="1">
    <name type="scientific">uncultured Caudovirales phage</name>
    <dbReference type="NCBI Taxonomy" id="2100421"/>
    <lineage>
        <taxon>Viruses</taxon>
        <taxon>Duplodnaviria</taxon>
        <taxon>Heunggongvirae</taxon>
        <taxon>Uroviricota</taxon>
        <taxon>Caudoviricetes</taxon>
        <taxon>Peduoviridae</taxon>
        <taxon>Maltschvirus</taxon>
        <taxon>Maltschvirus maltsch</taxon>
    </lineage>
</organism>
<protein>
    <submittedName>
        <fullName evidence="1">Uncharacterized protein</fullName>
    </submittedName>
</protein>
<evidence type="ECO:0000313" key="2">
    <source>
        <dbReference type="EMBL" id="CAB4176019.1"/>
    </source>
</evidence>
<evidence type="ECO:0000313" key="1">
    <source>
        <dbReference type="EMBL" id="CAB4135312.1"/>
    </source>
</evidence>
<dbReference type="EMBL" id="LR796297">
    <property type="protein sequence ID" value="CAB4135312.1"/>
    <property type="molecule type" value="Genomic_DNA"/>
</dbReference>
<name>A0A6J5LNQ2_9CAUD</name>
<dbReference type="EMBL" id="LR797233">
    <property type="protein sequence ID" value="CAB4194745.1"/>
    <property type="molecule type" value="Genomic_DNA"/>
</dbReference>